<gene>
    <name evidence="3" type="ORF">AZI86_12795</name>
</gene>
<feature type="compositionally biased region" description="Gly residues" evidence="1">
    <location>
        <begin position="169"/>
        <end position="183"/>
    </location>
</feature>
<reference evidence="3 4" key="1">
    <citation type="submission" date="2016-03" db="EMBL/GenBank/DDBJ databases">
        <authorList>
            <person name="Ploux O."/>
        </authorList>
    </citation>
    <scope>NUCLEOTIDE SEQUENCE [LARGE SCALE GENOMIC DNA]</scope>
    <source>
        <strain evidence="3 4">R0</strain>
    </source>
</reference>
<feature type="compositionally biased region" description="Basic and acidic residues" evidence="1">
    <location>
        <begin position="66"/>
        <end position="76"/>
    </location>
</feature>
<sequence length="253" mass="27907">MNPRFSLPLILMAFLLSFWGLNATAQDSEVDRLSGFAKHQKENTQYDKAREQGERAFLEEEEQWENKKQRALEDHKKVSKQRVMDDDGPEAQEDAAQKRKAAIAYEKEKDLYAQNRKKKKSFDRQALGLPTELQELGLDQERPRYDYRKRASFGATPRYGKNMPSSSGSSGGGSFGGGGGGGSPSNFPPPPSFDDFQDGGYLPAPTLNDDYMGDIPPPPPPPPPFGGDTGFQGESDFPPPPPPPFMGDDGGDF</sequence>
<keyword evidence="2" id="KW-0732">Signal</keyword>
<dbReference type="EMBL" id="LUKE01000003">
    <property type="protein sequence ID" value="KYG63701.1"/>
    <property type="molecule type" value="Genomic_DNA"/>
</dbReference>
<feature type="chain" id="PRO_5007573192" evidence="2">
    <location>
        <begin position="26"/>
        <end position="253"/>
    </location>
</feature>
<evidence type="ECO:0000313" key="3">
    <source>
        <dbReference type="EMBL" id="KYG63701.1"/>
    </source>
</evidence>
<feature type="region of interest" description="Disordered" evidence="1">
    <location>
        <begin position="115"/>
        <end position="253"/>
    </location>
</feature>
<organism evidence="3 4">
    <name type="scientific">Bdellovibrio bacteriovorus</name>
    <dbReference type="NCBI Taxonomy" id="959"/>
    <lineage>
        <taxon>Bacteria</taxon>
        <taxon>Pseudomonadati</taxon>
        <taxon>Bdellovibrionota</taxon>
        <taxon>Bdellovibrionia</taxon>
        <taxon>Bdellovibrionales</taxon>
        <taxon>Pseudobdellovibrionaceae</taxon>
        <taxon>Bdellovibrio</taxon>
    </lineage>
</organism>
<feature type="compositionally biased region" description="Basic and acidic residues" evidence="1">
    <location>
        <begin position="139"/>
        <end position="149"/>
    </location>
</feature>
<evidence type="ECO:0000256" key="2">
    <source>
        <dbReference type="SAM" id="SignalP"/>
    </source>
</evidence>
<protein>
    <submittedName>
        <fullName evidence="3">Uncharacterized protein</fullName>
    </submittedName>
</protein>
<comment type="caution">
    <text evidence="3">The sequence shown here is derived from an EMBL/GenBank/DDBJ whole genome shotgun (WGS) entry which is preliminary data.</text>
</comment>
<name>A0A150WJK2_BDEBC</name>
<feature type="compositionally biased region" description="Pro residues" evidence="1">
    <location>
        <begin position="215"/>
        <end position="225"/>
    </location>
</feature>
<evidence type="ECO:0000313" key="4">
    <source>
        <dbReference type="Proteomes" id="UP000075320"/>
    </source>
</evidence>
<accession>A0A150WJK2</accession>
<feature type="region of interest" description="Disordered" evidence="1">
    <location>
        <begin position="66"/>
        <end position="100"/>
    </location>
</feature>
<dbReference type="AlphaFoldDB" id="A0A150WJK2"/>
<keyword evidence="4" id="KW-1185">Reference proteome</keyword>
<dbReference type="Proteomes" id="UP000075320">
    <property type="component" value="Unassembled WGS sequence"/>
</dbReference>
<proteinExistence type="predicted"/>
<feature type="signal peptide" evidence="2">
    <location>
        <begin position="1"/>
        <end position="25"/>
    </location>
</feature>
<dbReference type="OrthoDB" id="5298358at2"/>
<evidence type="ECO:0000256" key="1">
    <source>
        <dbReference type="SAM" id="MobiDB-lite"/>
    </source>
</evidence>